<reference evidence="2 3" key="1">
    <citation type="submission" date="2017-05" db="EMBL/GenBank/DDBJ databases">
        <title>Acinetobacter populi ANC 5415 (= PBJ7), whole genome shotgun sequencing project.</title>
        <authorList>
            <person name="Nemec A."/>
            <person name="Radolfova-Krizova L."/>
        </authorList>
    </citation>
    <scope>NUCLEOTIDE SEQUENCE [LARGE SCALE GENOMIC DNA]</scope>
    <source>
        <strain evidence="2 3">PBJ7</strain>
    </source>
</reference>
<dbReference type="Pfam" id="PF12681">
    <property type="entry name" value="Glyoxalase_2"/>
    <property type="match status" value="1"/>
</dbReference>
<dbReference type="RefSeq" id="WP_087620264.1">
    <property type="nucleotide sequence ID" value="NZ_NEXX01000002.1"/>
</dbReference>
<dbReference type="Gene3D" id="3.10.180.10">
    <property type="entry name" value="2,3-Dihydroxybiphenyl 1,2-Dioxygenase, domain 1"/>
    <property type="match status" value="1"/>
</dbReference>
<keyword evidence="3" id="KW-1185">Reference proteome</keyword>
<accession>A0A1Z9YZW0</accession>
<dbReference type="InterPro" id="IPR025870">
    <property type="entry name" value="Glyoxalase-like_dom"/>
</dbReference>
<dbReference type="InterPro" id="IPR037523">
    <property type="entry name" value="VOC_core"/>
</dbReference>
<dbReference type="InterPro" id="IPR029068">
    <property type="entry name" value="Glyas_Bleomycin-R_OHBP_Dase"/>
</dbReference>
<evidence type="ECO:0000313" key="2">
    <source>
        <dbReference type="EMBL" id="OUY07717.1"/>
    </source>
</evidence>
<evidence type="ECO:0000313" key="3">
    <source>
        <dbReference type="Proteomes" id="UP000196536"/>
    </source>
</evidence>
<dbReference type="EMBL" id="NEXX01000002">
    <property type="protein sequence ID" value="OUY07717.1"/>
    <property type="molecule type" value="Genomic_DNA"/>
</dbReference>
<feature type="domain" description="VOC" evidence="1">
    <location>
        <begin position="2"/>
        <end position="115"/>
    </location>
</feature>
<dbReference type="OrthoDB" id="9794917at2"/>
<comment type="caution">
    <text evidence="2">The sequence shown here is derived from an EMBL/GenBank/DDBJ whole genome shotgun (WGS) entry which is preliminary data.</text>
</comment>
<dbReference type="SUPFAM" id="SSF54593">
    <property type="entry name" value="Glyoxalase/Bleomycin resistance protein/Dihydroxybiphenyl dioxygenase"/>
    <property type="match status" value="1"/>
</dbReference>
<proteinExistence type="predicted"/>
<dbReference type="AlphaFoldDB" id="A0A1Z9YZW0"/>
<sequence length="117" mass="13498">MTVKRIVANLASEHLDVMRAFYCDLFELELVMNHGWIQTYVSPEKMQVQLSVAIEGGSNTRVPDLSIEVDNLDEVLQKVMDRKLDIVYGPQIEPWGVRRFYIQDLIGRLLNVLQHIA</sequence>
<dbReference type="PROSITE" id="PS51819">
    <property type="entry name" value="VOC"/>
    <property type="match status" value="1"/>
</dbReference>
<name>A0A1Z9YZW0_9GAMM</name>
<dbReference type="Proteomes" id="UP000196536">
    <property type="component" value="Unassembled WGS sequence"/>
</dbReference>
<gene>
    <name evidence="2" type="ORF">CAP51_08255</name>
</gene>
<evidence type="ECO:0000259" key="1">
    <source>
        <dbReference type="PROSITE" id="PS51819"/>
    </source>
</evidence>
<organism evidence="2 3">
    <name type="scientific">Acinetobacter populi</name>
    <dbReference type="NCBI Taxonomy" id="1582270"/>
    <lineage>
        <taxon>Bacteria</taxon>
        <taxon>Pseudomonadati</taxon>
        <taxon>Pseudomonadota</taxon>
        <taxon>Gammaproteobacteria</taxon>
        <taxon>Moraxellales</taxon>
        <taxon>Moraxellaceae</taxon>
        <taxon>Acinetobacter</taxon>
    </lineage>
</organism>
<protein>
    <submittedName>
        <fullName evidence="2">Glyoxalase</fullName>
    </submittedName>
</protein>